<proteinExistence type="predicted"/>
<sequence>MCFVLLSWLFGSGIAFTGLLFYYIEDVFETDFEVFNLSDE</sequence>
<organism evidence="1">
    <name type="scientific">viral metagenome</name>
    <dbReference type="NCBI Taxonomy" id="1070528"/>
    <lineage>
        <taxon>unclassified sequences</taxon>
        <taxon>metagenomes</taxon>
        <taxon>organismal metagenomes</taxon>
    </lineage>
</organism>
<protein>
    <submittedName>
        <fullName evidence="1">Uncharacterized protein</fullName>
    </submittedName>
</protein>
<dbReference type="AlphaFoldDB" id="A0A6C0JHK8"/>
<dbReference type="EMBL" id="MN740407">
    <property type="protein sequence ID" value="QHU05069.1"/>
    <property type="molecule type" value="Genomic_DNA"/>
</dbReference>
<accession>A0A6C0JHK8</accession>
<name>A0A6C0JHK8_9ZZZZ</name>
<evidence type="ECO:0000313" key="1">
    <source>
        <dbReference type="EMBL" id="QHU05069.1"/>
    </source>
</evidence>
<reference evidence="1" key="1">
    <citation type="journal article" date="2020" name="Nature">
        <title>Giant virus diversity and host interactions through global metagenomics.</title>
        <authorList>
            <person name="Schulz F."/>
            <person name="Roux S."/>
            <person name="Paez-Espino D."/>
            <person name="Jungbluth S."/>
            <person name="Walsh D.A."/>
            <person name="Denef V.J."/>
            <person name="McMahon K.D."/>
            <person name="Konstantinidis K.T."/>
            <person name="Eloe-Fadrosh E.A."/>
            <person name="Kyrpides N.C."/>
            <person name="Woyke T."/>
        </authorList>
    </citation>
    <scope>NUCLEOTIDE SEQUENCE</scope>
    <source>
        <strain evidence="1">GVMAG-M-3300027708-5</strain>
    </source>
</reference>